<dbReference type="EMBL" id="JBJQND010000010">
    <property type="protein sequence ID" value="KAL3864987.1"/>
    <property type="molecule type" value="Genomic_DNA"/>
</dbReference>
<dbReference type="AlphaFoldDB" id="A0ABD3VTT6"/>
<evidence type="ECO:0000313" key="2">
    <source>
        <dbReference type="EMBL" id="KAL3864987.1"/>
    </source>
</evidence>
<gene>
    <name evidence="2" type="ORF">ACJMK2_006626</name>
</gene>
<feature type="transmembrane region" description="Helical" evidence="1">
    <location>
        <begin position="90"/>
        <end position="112"/>
    </location>
</feature>
<sequence length="113" mass="12405">MGHLPQQWAYTLLIIGNVCSSSDDNVELGSGIDIDLALTINVANIQFVEEVDNELPSFKTEQGDKAENCNTRDGRSLGPEASRLENSGAVLGWSAMLWTTLYSVFLILQWSLT</sequence>
<keyword evidence="1" id="KW-0472">Membrane</keyword>
<accession>A0ABD3VTT6</accession>
<keyword evidence="3" id="KW-1185">Reference proteome</keyword>
<name>A0ABD3VTT6_SINWO</name>
<keyword evidence="1" id="KW-1133">Transmembrane helix</keyword>
<comment type="caution">
    <text evidence="2">The sequence shown here is derived from an EMBL/GenBank/DDBJ whole genome shotgun (WGS) entry which is preliminary data.</text>
</comment>
<organism evidence="2 3">
    <name type="scientific">Sinanodonta woodiana</name>
    <name type="common">Chinese pond mussel</name>
    <name type="synonym">Anodonta woodiana</name>
    <dbReference type="NCBI Taxonomy" id="1069815"/>
    <lineage>
        <taxon>Eukaryota</taxon>
        <taxon>Metazoa</taxon>
        <taxon>Spiralia</taxon>
        <taxon>Lophotrochozoa</taxon>
        <taxon>Mollusca</taxon>
        <taxon>Bivalvia</taxon>
        <taxon>Autobranchia</taxon>
        <taxon>Heteroconchia</taxon>
        <taxon>Palaeoheterodonta</taxon>
        <taxon>Unionida</taxon>
        <taxon>Unionoidea</taxon>
        <taxon>Unionidae</taxon>
        <taxon>Unioninae</taxon>
        <taxon>Sinanodonta</taxon>
    </lineage>
</organism>
<evidence type="ECO:0000256" key="1">
    <source>
        <dbReference type="SAM" id="Phobius"/>
    </source>
</evidence>
<protein>
    <submittedName>
        <fullName evidence="2">Uncharacterized protein</fullName>
    </submittedName>
</protein>
<reference evidence="2 3" key="1">
    <citation type="submission" date="2024-11" db="EMBL/GenBank/DDBJ databases">
        <title>Chromosome-level genome assembly of the freshwater bivalve Anodonta woodiana.</title>
        <authorList>
            <person name="Chen X."/>
        </authorList>
    </citation>
    <scope>NUCLEOTIDE SEQUENCE [LARGE SCALE GENOMIC DNA]</scope>
    <source>
        <strain evidence="2">MN2024</strain>
        <tissue evidence="2">Gills</tissue>
    </source>
</reference>
<keyword evidence="1" id="KW-0812">Transmembrane</keyword>
<evidence type="ECO:0000313" key="3">
    <source>
        <dbReference type="Proteomes" id="UP001634394"/>
    </source>
</evidence>
<proteinExistence type="predicted"/>
<dbReference type="Proteomes" id="UP001634394">
    <property type="component" value="Unassembled WGS sequence"/>
</dbReference>